<dbReference type="EMBL" id="JNBR01001837">
    <property type="protein sequence ID" value="OQR84726.1"/>
    <property type="molecule type" value="Genomic_DNA"/>
</dbReference>
<feature type="repeat" description="RCC1" evidence="1">
    <location>
        <begin position="228"/>
        <end position="280"/>
    </location>
</feature>
<dbReference type="InterPro" id="IPR000408">
    <property type="entry name" value="Reg_chr_condens"/>
</dbReference>
<protein>
    <recommendedName>
        <fullName evidence="4">Regulator of chromosome condensation (RCC1)-like protein</fullName>
    </recommendedName>
</protein>
<accession>A0A1V9YG77</accession>
<dbReference type="Proteomes" id="UP000243579">
    <property type="component" value="Unassembled WGS sequence"/>
</dbReference>
<dbReference type="AlphaFoldDB" id="A0A1V9YG77"/>
<organism evidence="2 3">
    <name type="scientific">Achlya hypogyna</name>
    <name type="common">Oomycete</name>
    <name type="synonym">Protoachlya hypogyna</name>
    <dbReference type="NCBI Taxonomy" id="1202772"/>
    <lineage>
        <taxon>Eukaryota</taxon>
        <taxon>Sar</taxon>
        <taxon>Stramenopiles</taxon>
        <taxon>Oomycota</taxon>
        <taxon>Saprolegniomycetes</taxon>
        <taxon>Saprolegniales</taxon>
        <taxon>Achlyaceae</taxon>
        <taxon>Achlya</taxon>
    </lineage>
</organism>
<dbReference type="SUPFAM" id="SSF50985">
    <property type="entry name" value="RCC1/BLIP-II"/>
    <property type="match status" value="1"/>
</dbReference>
<dbReference type="Gene3D" id="2.130.10.30">
    <property type="entry name" value="Regulator of chromosome condensation 1/beta-lactamase-inhibitor protein II"/>
    <property type="match status" value="2"/>
</dbReference>
<dbReference type="PANTHER" id="PTHR45982:SF1">
    <property type="entry name" value="REGULATOR OF CHROMOSOME CONDENSATION"/>
    <property type="match status" value="1"/>
</dbReference>
<reference evidence="2 3" key="1">
    <citation type="journal article" date="2014" name="Genome Biol. Evol.">
        <title>The secreted proteins of Achlya hypogyna and Thraustotheca clavata identify the ancestral oomycete secretome and reveal gene acquisitions by horizontal gene transfer.</title>
        <authorList>
            <person name="Misner I."/>
            <person name="Blouin N."/>
            <person name="Leonard G."/>
            <person name="Richards T.A."/>
            <person name="Lane C.E."/>
        </authorList>
    </citation>
    <scope>NUCLEOTIDE SEQUENCE [LARGE SCALE GENOMIC DNA]</scope>
    <source>
        <strain evidence="2 3">ATCC 48635</strain>
    </source>
</reference>
<dbReference type="Pfam" id="PF00415">
    <property type="entry name" value="RCC1"/>
    <property type="match status" value="5"/>
</dbReference>
<evidence type="ECO:0000313" key="2">
    <source>
        <dbReference type="EMBL" id="OQR84726.1"/>
    </source>
</evidence>
<feature type="repeat" description="RCC1" evidence="1">
    <location>
        <begin position="41"/>
        <end position="92"/>
    </location>
</feature>
<dbReference type="InterPro" id="IPR051553">
    <property type="entry name" value="Ran_GTPase-activating"/>
</dbReference>
<keyword evidence="3" id="KW-1185">Reference proteome</keyword>
<dbReference type="OrthoDB" id="5981550at2759"/>
<evidence type="ECO:0000313" key="3">
    <source>
        <dbReference type="Proteomes" id="UP000243579"/>
    </source>
</evidence>
<feature type="repeat" description="RCC1" evidence="1">
    <location>
        <begin position="284"/>
        <end position="340"/>
    </location>
</feature>
<feature type="repeat" description="RCC1" evidence="1">
    <location>
        <begin position="166"/>
        <end position="215"/>
    </location>
</feature>
<comment type="caution">
    <text evidence="2">The sequence shown here is derived from an EMBL/GenBank/DDBJ whole genome shotgun (WGS) entry which is preliminary data.</text>
</comment>
<feature type="repeat" description="RCC1" evidence="1">
    <location>
        <begin position="341"/>
        <end position="393"/>
    </location>
</feature>
<dbReference type="PANTHER" id="PTHR45982">
    <property type="entry name" value="REGULATOR OF CHROMOSOME CONDENSATION"/>
    <property type="match status" value="1"/>
</dbReference>
<sequence>MDLRDERRPAPILPAHGIHSLGYNMRVATTLHREARKLLQSDVYAWGYGVEGSLGRNDTCSRSVPVRVTALRNTSIQQVSAGRHLSLFLDDAGRVFQCGRMAEYVTAANWVPRLVQGLPPVLAVAAGSRVCFAISVSQVPEALPLPTRVLLVRTGHHFAAAVSIDGELYTWGWNRHGQLGHRTTADEALPRRVQGLPRVLEIAAGETHVLALAGVARYGEGAHSSAGATVYSWGQNRHGCLGLGGHDRDVLGPEEVQYFRYMYPAKLAAGTDHSLVVCAIGVKTYLYAFGSNAFGQLGLNLQVSFSDTPQCVDEFEYSAASRRIAQIHAGDRFSVALLTNGHICTWGDGGHGKTGHGAARTLTCVPWAMEAIESRFAIDVSIGHSHGLCRFRPGLRVLLWPLTYAPEAPAVMNRFRQFVVPRVASHLLDDERWTSDFGCSCPKALRSSRAPLGLHYHCTTCGLAPLCRPCSLRCHDNHAVQLIARDREALVCQCQPCAAAGLPSIAEDAPLSPQPRRTKG</sequence>
<gene>
    <name evidence="2" type="ORF">ACHHYP_12987</name>
</gene>
<proteinExistence type="predicted"/>
<dbReference type="PROSITE" id="PS50012">
    <property type="entry name" value="RCC1_3"/>
    <property type="match status" value="5"/>
</dbReference>
<dbReference type="PRINTS" id="PR00633">
    <property type="entry name" value="RCCNDNSATION"/>
</dbReference>
<evidence type="ECO:0000256" key="1">
    <source>
        <dbReference type="PROSITE-ProRule" id="PRU00235"/>
    </source>
</evidence>
<name>A0A1V9YG77_ACHHY</name>
<evidence type="ECO:0008006" key="4">
    <source>
        <dbReference type="Google" id="ProtNLM"/>
    </source>
</evidence>
<dbReference type="STRING" id="1202772.A0A1V9YG77"/>
<dbReference type="InterPro" id="IPR009091">
    <property type="entry name" value="RCC1/BLIP-II"/>
</dbReference>